<keyword evidence="1" id="KW-0732">Signal</keyword>
<dbReference type="CDD" id="cd13604">
    <property type="entry name" value="PBP2_TRAP_ketoacid_lactate_like"/>
    <property type="match status" value="1"/>
</dbReference>
<gene>
    <name evidence="3" type="ORF">METZ01_LOCUS264713</name>
</gene>
<accession>A0A382JJI3</accession>
<dbReference type="NCBIfam" id="NF037995">
    <property type="entry name" value="TRAP_S1"/>
    <property type="match status" value="1"/>
</dbReference>
<dbReference type="Gene3D" id="3.40.190.170">
    <property type="entry name" value="Bacterial extracellular solute-binding protein, family 7"/>
    <property type="match status" value="1"/>
</dbReference>
<dbReference type="PIRSF" id="PIRSF039026">
    <property type="entry name" value="SiaP"/>
    <property type="match status" value="1"/>
</dbReference>
<keyword evidence="2" id="KW-1133">Transmembrane helix</keyword>
<dbReference type="EMBL" id="UINC01074551">
    <property type="protein sequence ID" value="SVC11859.1"/>
    <property type="molecule type" value="Genomic_DNA"/>
</dbReference>
<dbReference type="InterPro" id="IPR018389">
    <property type="entry name" value="DctP_fam"/>
</dbReference>
<dbReference type="InterPro" id="IPR038404">
    <property type="entry name" value="TRAP_DctP_sf"/>
</dbReference>
<dbReference type="GO" id="GO:0055085">
    <property type="term" value="P:transmembrane transport"/>
    <property type="evidence" value="ECO:0007669"/>
    <property type="project" value="InterPro"/>
</dbReference>
<dbReference type="PANTHER" id="PTHR33376:SF5">
    <property type="entry name" value="EXTRACYTOPLASMIC SOLUTE RECEPTOR PROTEIN"/>
    <property type="match status" value="1"/>
</dbReference>
<protein>
    <submittedName>
        <fullName evidence="3">Uncharacterized protein</fullName>
    </submittedName>
</protein>
<dbReference type="AlphaFoldDB" id="A0A382JJI3"/>
<dbReference type="Pfam" id="PF03480">
    <property type="entry name" value="DctP"/>
    <property type="match status" value="1"/>
</dbReference>
<dbReference type="GO" id="GO:0031317">
    <property type="term" value="C:tripartite ATP-independent periplasmic transporter complex"/>
    <property type="evidence" value="ECO:0007669"/>
    <property type="project" value="InterPro"/>
</dbReference>
<keyword evidence="2" id="KW-0472">Membrane</keyword>
<proteinExistence type="predicted"/>
<dbReference type="Gene3D" id="3.40.190.10">
    <property type="entry name" value="Periplasmic binding protein-like II"/>
    <property type="match status" value="1"/>
</dbReference>
<feature type="transmembrane region" description="Helical" evidence="2">
    <location>
        <begin position="7"/>
        <end position="26"/>
    </location>
</feature>
<reference evidence="3" key="1">
    <citation type="submission" date="2018-05" db="EMBL/GenBank/DDBJ databases">
        <authorList>
            <person name="Lanie J.A."/>
            <person name="Ng W.-L."/>
            <person name="Kazmierczak K.M."/>
            <person name="Andrzejewski T.M."/>
            <person name="Davidsen T.M."/>
            <person name="Wayne K.J."/>
            <person name="Tettelin H."/>
            <person name="Glass J.I."/>
            <person name="Rusch D."/>
            <person name="Podicherti R."/>
            <person name="Tsui H.-C.T."/>
            <person name="Winkler M.E."/>
        </authorList>
    </citation>
    <scope>NUCLEOTIDE SEQUENCE</scope>
</reference>
<name>A0A382JJI3_9ZZZZ</name>
<evidence type="ECO:0000256" key="2">
    <source>
        <dbReference type="SAM" id="Phobius"/>
    </source>
</evidence>
<dbReference type="PANTHER" id="PTHR33376">
    <property type="match status" value="1"/>
</dbReference>
<evidence type="ECO:0000256" key="1">
    <source>
        <dbReference type="ARBA" id="ARBA00022729"/>
    </source>
</evidence>
<keyword evidence="2" id="KW-0812">Transmembrane</keyword>
<sequence length="371" mass="40395">MDINRSTIIGALLGLAIGLGIGVFFLSSGTETAVLKGEGGSGTSKEDGGETVRWKMASSLASTLPVAGTGGKYVEERVRVLSEGKIELKFYDPNSLVPPLEVFDAVSAGSVNAGWTNPGFWAGKVPALQFFAAVPFGARAGETLAWMYHGGGLELMQEIYARHNIYSMPCLVSAPEGSGWFREEITSVEELKGLKMRFFGLGAKVMEKLGVSTQLIAPGDIFPALELGAIDAAELSFPAIDLNLGFYEVAKHYYFPGWHQPTTLGELMINLADWNSISATQQAIIESVCKEQITRSLAESEAIQFKALKELQSKGVVLHRWSPEILAEFEAAWEEVVAEEAAKDADFAQVWESLKKFREGYKVWGDYGYLD</sequence>
<organism evidence="3">
    <name type="scientific">marine metagenome</name>
    <dbReference type="NCBI Taxonomy" id="408172"/>
    <lineage>
        <taxon>unclassified sequences</taxon>
        <taxon>metagenomes</taxon>
        <taxon>ecological metagenomes</taxon>
    </lineage>
</organism>
<evidence type="ECO:0000313" key="3">
    <source>
        <dbReference type="EMBL" id="SVC11859.1"/>
    </source>
</evidence>
<dbReference type="InterPro" id="IPR026289">
    <property type="entry name" value="SBP_TakP-like"/>
</dbReference>